<keyword evidence="1" id="KW-0479">Metal-binding</keyword>
<evidence type="ECO:0000256" key="1">
    <source>
        <dbReference type="ARBA" id="ARBA00022723"/>
    </source>
</evidence>
<gene>
    <name evidence="7" type="ORF">BOTBODRAFT_53209</name>
</gene>
<name>A0A067MSH6_BOTB1</name>
<keyword evidence="2 4" id="KW-0863">Zinc-finger</keyword>
<evidence type="ECO:0000256" key="3">
    <source>
        <dbReference type="ARBA" id="ARBA00022833"/>
    </source>
</evidence>
<dbReference type="InterPro" id="IPR011011">
    <property type="entry name" value="Znf_FYVE_PHD"/>
</dbReference>
<evidence type="ECO:0000256" key="2">
    <source>
        <dbReference type="ARBA" id="ARBA00022771"/>
    </source>
</evidence>
<feature type="compositionally biased region" description="Low complexity" evidence="5">
    <location>
        <begin position="197"/>
        <end position="214"/>
    </location>
</feature>
<dbReference type="Gene3D" id="3.30.40.10">
    <property type="entry name" value="Zinc/RING finger domain, C3HC4 (zinc finger)"/>
    <property type="match status" value="1"/>
</dbReference>
<dbReference type="SMART" id="SM00064">
    <property type="entry name" value="FYVE"/>
    <property type="match status" value="1"/>
</dbReference>
<dbReference type="Proteomes" id="UP000027195">
    <property type="component" value="Unassembled WGS sequence"/>
</dbReference>
<sequence>MPSLLALHARPLAARNDAHDSPPAPPSPAPASRGASPARSVAPRLPTSPHPQDSFPIVVKPARPCLDLLAPIWSQYCLSDRLAVLLPKELWKADGDASACEGCSARFNFLHRRHHCRKCGGIFCAECTAHTAPLKDTRSLPFIFPPTGYLLSANNPQLPTVVARVCNGCSAQLSGESASPVVSSLCSSIHSPAPSVSYSSRSSSASDSRPSTPQSPHPLARQMTGSTTSSPSRRSSRHREIIHYPSSHSLNTCAKVSGLAPCAHKDLESYPLKMPSTTCKVTRAAVWKPKTGGHVSDQMLAEVRELEQMDAEERAEAHVPARYRLRVDGDVKIRVPREAPMPSYNYEINWSTF</sequence>
<dbReference type="SUPFAM" id="SSF57903">
    <property type="entry name" value="FYVE/PHD zinc finger"/>
    <property type="match status" value="1"/>
</dbReference>
<evidence type="ECO:0000259" key="6">
    <source>
        <dbReference type="PROSITE" id="PS50178"/>
    </source>
</evidence>
<dbReference type="InterPro" id="IPR052113">
    <property type="entry name" value="FYVE-type_Zinc_Finger"/>
</dbReference>
<reference evidence="8" key="1">
    <citation type="journal article" date="2014" name="Proc. Natl. Acad. Sci. U.S.A.">
        <title>Extensive sampling of basidiomycete genomes demonstrates inadequacy of the white-rot/brown-rot paradigm for wood decay fungi.</title>
        <authorList>
            <person name="Riley R."/>
            <person name="Salamov A.A."/>
            <person name="Brown D.W."/>
            <person name="Nagy L.G."/>
            <person name="Floudas D."/>
            <person name="Held B.W."/>
            <person name="Levasseur A."/>
            <person name="Lombard V."/>
            <person name="Morin E."/>
            <person name="Otillar R."/>
            <person name="Lindquist E.A."/>
            <person name="Sun H."/>
            <person name="LaButti K.M."/>
            <person name="Schmutz J."/>
            <person name="Jabbour D."/>
            <person name="Luo H."/>
            <person name="Baker S.E."/>
            <person name="Pisabarro A.G."/>
            <person name="Walton J.D."/>
            <person name="Blanchette R.A."/>
            <person name="Henrissat B."/>
            <person name="Martin F."/>
            <person name="Cullen D."/>
            <person name="Hibbett D.S."/>
            <person name="Grigoriev I.V."/>
        </authorList>
    </citation>
    <scope>NUCLEOTIDE SEQUENCE [LARGE SCALE GENOMIC DNA]</scope>
    <source>
        <strain evidence="8">FD-172 SS1</strain>
    </source>
</reference>
<dbReference type="InterPro" id="IPR013083">
    <property type="entry name" value="Znf_RING/FYVE/PHD"/>
</dbReference>
<organism evidence="7 8">
    <name type="scientific">Botryobasidium botryosum (strain FD-172 SS1)</name>
    <dbReference type="NCBI Taxonomy" id="930990"/>
    <lineage>
        <taxon>Eukaryota</taxon>
        <taxon>Fungi</taxon>
        <taxon>Dikarya</taxon>
        <taxon>Basidiomycota</taxon>
        <taxon>Agaricomycotina</taxon>
        <taxon>Agaricomycetes</taxon>
        <taxon>Cantharellales</taxon>
        <taxon>Botryobasidiaceae</taxon>
        <taxon>Botryobasidium</taxon>
    </lineage>
</organism>
<dbReference type="EMBL" id="KL198023">
    <property type="protein sequence ID" value="KDQ17660.1"/>
    <property type="molecule type" value="Genomic_DNA"/>
</dbReference>
<feature type="compositionally biased region" description="Low complexity" evidence="5">
    <location>
        <begin position="224"/>
        <end position="233"/>
    </location>
</feature>
<dbReference type="InterPro" id="IPR017455">
    <property type="entry name" value="Znf_FYVE-rel"/>
</dbReference>
<proteinExistence type="predicted"/>
<keyword evidence="3" id="KW-0862">Zinc</keyword>
<dbReference type="PROSITE" id="PS50178">
    <property type="entry name" value="ZF_FYVE"/>
    <property type="match status" value="1"/>
</dbReference>
<evidence type="ECO:0000313" key="7">
    <source>
        <dbReference type="EMBL" id="KDQ17660.1"/>
    </source>
</evidence>
<keyword evidence="8" id="KW-1185">Reference proteome</keyword>
<dbReference type="HOGENOM" id="CLU_785243_0_0_1"/>
<feature type="region of interest" description="Disordered" evidence="5">
    <location>
        <begin position="11"/>
        <end position="55"/>
    </location>
</feature>
<dbReference type="InParanoid" id="A0A067MSH6"/>
<dbReference type="AlphaFoldDB" id="A0A067MSH6"/>
<evidence type="ECO:0000256" key="5">
    <source>
        <dbReference type="SAM" id="MobiDB-lite"/>
    </source>
</evidence>
<evidence type="ECO:0000256" key="4">
    <source>
        <dbReference type="PROSITE-ProRule" id="PRU00091"/>
    </source>
</evidence>
<accession>A0A067MSH6</accession>
<dbReference type="PANTHER" id="PTHR39490">
    <property type="entry name" value="ARRESTIN DOMAIN-CONTAINING PROTEIN D"/>
    <property type="match status" value="1"/>
</dbReference>
<dbReference type="PANTHER" id="PTHR39490:SF8">
    <property type="entry name" value="ZINC FINGER FYVE DOMAIN-CONTAINING PROTEIN 21"/>
    <property type="match status" value="1"/>
</dbReference>
<feature type="region of interest" description="Disordered" evidence="5">
    <location>
        <begin position="197"/>
        <end position="238"/>
    </location>
</feature>
<evidence type="ECO:0000313" key="8">
    <source>
        <dbReference type="Proteomes" id="UP000027195"/>
    </source>
</evidence>
<dbReference type="OrthoDB" id="660555at2759"/>
<dbReference type="Pfam" id="PF01363">
    <property type="entry name" value="FYVE"/>
    <property type="match status" value="1"/>
</dbReference>
<feature type="domain" description="FYVE-type" evidence="6">
    <location>
        <begin position="94"/>
        <end position="174"/>
    </location>
</feature>
<dbReference type="GO" id="GO:0008270">
    <property type="term" value="F:zinc ion binding"/>
    <property type="evidence" value="ECO:0007669"/>
    <property type="project" value="UniProtKB-KW"/>
</dbReference>
<dbReference type="InterPro" id="IPR000306">
    <property type="entry name" value="Znf_FYVE"/>
</dbReference>
<protein>
    <recommendedName>
        <fullName evidence="6">FYVE-type domain-containing protein</fullName>
    </recommendedName>
</protein>
<feature type="compositionally biased region" description="Low complexity" evidence="5">
    <location>
        <begin position="30"/>
        <end position="44"/>
    </location>
</feature>
<dbReference type="STRING" id="930990.A0A067MSH6"/>